<evidence type="ECO:0000256" key="1">
    <source>
        <dbReference type="ARBA" id="ARBA00023127"/>
    </source>
</evidence>
<dbReference type="InterPro" id="IPR043198">
    <property type="entry name" value="Cyclin/Ssn8"/>
</dbReference>
<feature type="compositionally biased region" description="Basic and acidic residues" evidence="3">
    <location>
        <begin position="507"/>
        <end position="524"/>
    </location>
</feature>
<name>A0ABM1MBM6_NICVS</name>
<dbReference type="InterPro" id="IPR013763">
    <property type="entry name" value="Cyclin-like_dom"/>
</dbReference>
<feature type="compositionally biased region" description="Polar residues" evidence="3">
    <location>
        <begin position="467"/>
        <end position="480"/>
    </location>
</feature>
<feature type="compositionally biased region" description="Basic residues" evidence="3">
    <location>
        <begin position="814"/>
        <end position="825"/>
    </location>
</feature>
<feature type="compositionally biased region" description="Polar residues" evidence="3">
    <location>
        <begin position="539"/>
        <end position="558"/>
    </location>
</feature>
<dbReference type="InterPro" id="IPR006671">
    <property type="entry name" value="Cyclin_N"/>
</dbReference>
<dbReference type="CDD" id="cd20538">
    <property type="entry name" value="CYCLIN_CCNT_rpt1"/>
    <property type="match status" value="1"/>
</dbReference>
<feature type="domain" description="Cyclin-like" evidence="4">
    <location>
        <begin position="38"/>
        <end position="137"/>
    </location>
</feature>
<comment type="similarity">
    <text evidence="2">Belongs to the cyclin family.</text>
</comment>
<feature type="compositionally biased region" description="Basic and acidic residues" evidence="3">
    <location>
        <begin position="668"/>
        <end position="678"/>
    </location>
</feature>
<reference evidence="6" key="1">
    <citation type="submission" date="2025-08" db="UniProtKB">
        <authorList>
            <consortium name="RefSeq"/>
        </authorList>
    </citation>
    <scope>IDENTIFICATION</scope>
    <source>
        <tissue evidence="6">Whole Larva</tissue>
    </source>
</reference>
<feature type="compositionally biased region" description="Low complexity" evidence="3">
    <location>
        <begin position="937"/>
        <end position="961"/>
    </location>
</feature>
<dbReference type="PANTHER" id="PTHR10026">
    <property type="entry name" value="CYCLIN"/>
    <property type="match status" value="1"/>
</dbReference>
<evidence type="ECO:0000256" key="2">
    <source>
        <dbReference type="RuleBase" id="RU000383"/>
    </source>
</evidence>
<evidence type="ECO:0000256" key="3">
    <source>
        <dbReference type="SAM" id="MobiDB-lite"/>
    </source>
</evidence>
<evidence type="ECO:0000313" key="6">
    <source>
        <dbReference type="RefSeq" id="XP_017771976.1"/>
    </source>
</evidence>
<feature type="region of interest" description="Disordered" evidence="3">
    <location>
        <begin position="776"/>
        <end position="970"/>
    </location>
</feature>
<feature type="compositionally biased region" description="Basic and acidic residues" evidence="3">
    <location>
        <begin position="888"/>
        <end position="897"/>
    </location>
</feature>
<dbReference type="Pfam" id="PF00134">
    <property type="entry name" value="Cyclin_N"/>
    <property type="match status" value="1"/>
</dbReference>
<dbReference type="SMART" id="SM00385">
    <property type="entry name" value="CYCLIN"/>
    <property type="match status" value="1"/>
</dbReference>
<gene>
    <name evidence="6" type="primary">LOC108559268</name>
</gene>
<evidence type="ECO:0000313" key="5">
    <source>
        <dbReference type="Proteomes" id="UP000695000"/>
    </source>
</evidence>
<feature type="compositionally biased region" description="Low complexity" evidence="3">
    <location>
        <begin position="567"/>
        <end position="577"/>
    </location>
</feature>
<feature type="compositionally biased region" description="Low complexity" evidence="3">
    <location>
        <begin position="643"/>
        <end position="667"/>
    </location>
</feature>
<proteinExistence type="inferred from homology"/>
<organism evidence="5 6">
    <name type="scientific">Nicrophorus vespilloides</name>
    <name type="common">Boreal carrion beetle</name>
    <dbReference type="NCBI Taxonomy" id="110193"/>
    <lineage>
        <taxon>Eukaryota</taxon>
        <taxon>Metazoa</taxon>
        <taxon>Ecdysozoa</taxon>
        <taxon>Arthropoda</taxon>
        <taxon>Hexapoda</taxon>
        <taxon>Insecta</taxon>
        <taxon>Pterygota</taxon>
        <taxon>Neoptera</taxon>
        <taxon>Endopterygota</taxon>
        <taxon>Coleoptera</taxon>
        <taxon>Polyphaga</taxon>
        <taxon>Staphyliniformia</taxon>
        <taxon>Silphidae</taxon>
        <taxon>Nicrophorinae</taxon>
        <taxon>Nicrophorus</taxon>
    </lineage>
</organism>
<dbReference type="Gene3D" id="1.10.472.10">
    <property type="entry name" value="Cyclin-like"/>
    <property type="match status" value="2"/>
</dbReference>
<feature type="compositionally biased region" description="Basic and acidic residues" evidence="3">
    <location>
        <begin position="336"/>
        <end position="351"/>
    </location>
</feature>
<keyword evidence="5" id="KW-1185">Reference proteome</keyword>
<feature type="compositionally biased region" description="Basic residues" evidence="3">
    <location>
        <begin position="788"/>
        <end position="806"/>
    </location>
</feature>
<feature type="compositionally biased region" description="Low complexity" evidence="3">
    <location>
        <begin position="353"/>
        <end position="385"/>
    </location>
</feature>
<feature type="region of interest" description="Disordered" evidence="3">
    <location>
        <begin position="1027"/>
        <end position="1052"/>
    </location>
</feature>
<protein>
    <submittedName>
        <fullName evidence="6">Cyclin-T2 isoform X1</fullName>
    </submittedName>
</protein>
<feature type="region of interest" description="Disordered" evidence="3">
    <location>
        <begin position="296"/>
        <end position="678"/>
    </location>
</feature>
<feature type="compositionally biased region" description="Basic and acidic residues" evidence="3">
    <location>
        <begin position="312"/>
        <end position="321"/>
    </location>
</feature>
<dbReference type="GeneID" id="108559268"/>
<dbReference type="RefSeq" id="XP_017771976.1">
    <property type="nucleotide sequence ID" value="XM_017916487.1"/>
</dbReference>
<sequence>MATEEKWYFTKEHLNNSPSRQCGIDAYKELYYRQQAANFIQDMGQRLRVSQLCINTATVYMHRFYVFHSFTQFPWHSMAAAAIFLSAKVEEQPRKLEHVIRVHNLCKNPREAQFDVTSERYQQQSQDLVFNENVLLQTLGFDVAIDHPHAHVVRCCHLVKACKDLAQTSYFMASTSLHVTTMCLQFKPTVVACFCIHLACKWSNWEIPLSNEKKEWFSYVDSTVTAELLQLLTDEFLVIFERCPSRLKEKIMAFGEGNSMSRNNHASPLVSANKPNMPNFLVNKFLGSNQDAERKLHAAADGKDPHHRNHHDKSGAEDPYKHRSRPHEGSSSSQQQREREYREKKDRERMAHSSGKLPGPSNSLSSSGQLSASTSSSSTSGSATKVTGVPYSASSHHRPSSVDPKLKPHSRHPQSMTHMRPEAAAVRDPTRINNSETNLDMKKEKDMLVRSSENVDKRAYSMKPVTDMNNSQSSSEIANYSSDKRQDSSRSRQSSSSDIKLHQPPSRRHEDAKSVHLKPEDPKKQMASGWYDNKAMYDNKNNIHMKQPMTNSTSQKTKSPFAPDNTSKSVPKSSSNKSEPHNGNSNGGYGMHLLDDTLKDESPQYQAPPLAKKPSMFSPEKTPPRKTQPPNSSNKRLSDTIHLPAPISPLDSSSSKRSRTASSSSSDPEQKLAIKKIEQQAEGFENILRESTIKESNNVDDGHSIQPYTILKEMKAPDLLAPFSSSSSVPLSQPIVNGIETNPTLISNLLKEAPTVPHLPAITNTIAAAVSEEQSATAVVPEVVKDKEHHHKDRKKKNKEKHKHKDKSKDEKEKKKKHKDKHRNKDKIEETVQPIKITLSKIQPPEASSMHTSNSIAPPPKTGGLKITISKDRIKSDMIGELSQGNKISKDITKGPHGEGLVPSKKRERDHSSPIDTPPVKKSNYNKPHHGDKQNGRSSYNKVSNYSNNSRSHFNNNVSNNTFGNGPPPPAMSQNFYYNYPPPNMAQPPPHAMHTMGMPPPFLTYDPNVYYSQYAMYSHGMYPANQHLVPASAPPPLPDDAPPDHRPPPPPE</sequence>
<feature type="compositionally biased region" description="Basic and acidic residues" evidence="3">
    <location>
        <begin position="439"/>
        <end position="459"/>
    </location>
</feature>
<keyword evidence="1 2" id="KW-0195">Cyclin</keyword>
<feature type="compositionally biased region" description="Basic and acidic residues" evidence="3">
    <location>
        <begin position="869"/>
        <end position="878"/>
    </location>
</feature>
<dbReference type="InterPro" id="IPR036915">
    <property type="entry name" value="Cyclin-like_sf"/>
</dbReference>
<feature type="compositionally biased region" description="Basic and acidic residues" evidence="3">
    <location>
        <begin position="593"/>
        <end position="602"/>
    </location>
</feature>
<dbReference type="Pfam" id="PF21797">
    <property type="entry name" value="CycT2-like_C"/>
    <property type="match status" value="1"/>
</dbReference>
<accession>A0ABM1MBM6</accession>
<dbReference type="Proteomes" id="UP000695000">
    <property type="component" value="Unplaced"/>
</dbReference>
<feature type="compositionally biased region" description="Basic and acidic residues" evidence="3">
    <location>
        <begin position="1042"/>
        <end position="1052"/>
    </location>
</feature>
<dbReference type="SUPFAM" id="SSF47954">
    <property type="entry name" value="Cyclin-like"/>
    <property type="match status" value="2"/>
</dbReference>
<evidence type="ECO:0000259" key="4">
    <source>
        <dbReference type="SMART" id="SM00385"/>
    </source>
</evidence>